<dbReference type="GO" id="GO:0007166">
    <property type="term" value="P:cell surface receptor signaling pathway"/>
    <property type="evidence" value="ECO:0007669"/>
    <property type="project" value="InterPro"/>
</dbReference>
<feature type="transmembrane region" description="Helical" evidence="5">
    <location>
        <begin position="104"/>
        <end position="126"/>
    </location>
</feature>
<dbReference type="PROSITE" id="PS50261">
    <property type="entry name" value="G_PROTEIN_RECEP_F2_4"/>
    <property type="match status" value="1"/>
</dbReference>
<dbReference type="InterPro" id="IPR017981">
    <property type="entry name" value="GPCR_2-like_7TM"/>
</dbReference>
<dbReference type="GeneTree" id="ENSGT00940000160578"/>
<feature type="transmembrane region" description="Helical" evidence="5">
    <location>
        <begin position="74"/>
        <end position="92"/>
    </location>
</feature>
<proteinExistence type="predicted"/>
<dbReference type="Proteomes" id="UP000314982">
    <property type="component" value="Unassembled WGS sequence"/>
</dbReference>
<dbReference type="GO" id="GO:0004930">
    <property type="term" value="F:G protein-coupled receptor activity"/>
    <property type="evidence" value="ECO:0007669"/>
    <property type="project" value="InterPro"/>
</dbReference>
<dbReference type="Gene3D" id="1.20.1070.10">
    <property type="entry name" value="Rhodopsin 7-helix transmembrane proteins"/>
    <property type="match status" value="1"/>
</dbReference>
<evidence type="ECO:0000256" key="2">
    <source>
        <dbReference type="ARBA" id="ARBA00022692"/>
    </source>
</evidence>
<comment type="subcellular location">
    <subcellularLocation>
        <location evidence="1">Membrane</location>
        <topology evidence="1">Multi-pass membrane protein</topology>
    </subcellularLocation>
</comment>
<feature type="transmembrane region" description="Helical" evidence="5">
    <location>
        <begin position="220"/>
        <end position="242"/>
    </location>
</feature>
<name>A0A4W5LGN9_9TELE</name>
<dbReference type="GO" id="GO:0005886">
    <property type="term" value="C:plasma membrane"/>
    <property type="evidence" value="ECO:0007669"/>
    <property type="project" value="TreeGrafter"/>
</dbReference>
<dbReference type="InterPro" id="IPR000832">
    <property type="entry name" value="GPCR_2_secretin-like"/>
</dbReference>
<keyword evidence="2 5" id="KW-0812">Transmembrane</keyword>
<sequence length="243" mass="27257">VAGLLHFFFLAAFCWMCLEGVQLFRMVVLVFNTTFRPLYMMAGGYGVPAVIVIISASANAKGYGTDCWLNLEDGFIWSFFGPVCIIIMVRIIDERWNSFITPTYNVLAFTITAVAQLCVLGTLWIFGFFQFEESTLAMSYLFTILNSLQGVLVFFMHCLLSKQVRHDSRLSTSGLEIILEASGGPNQMSRTKFGLWASQKPKGRDSALFKHSPCNVNGELTWLPMNVVVSCICIIMLILYSVF</sequence>
<dbReference type="Ensembl" id="ENSHHUT00000025573.1">
    <property type="protein sequence ID" value="ENSHHUP00000024640.1"/>
    <property type="gene ID" value="ENSHHUG00000015479.1"/>
</dbReference>
<keyword evidence="3 5" id="KW-1133">Transmembrane helix</keyword>
<feature type="transmembrane region" description="Helical" evidence="5">
    <location>
        <begin position="6"/>
        <end position="31"/>
    </location>
</feature>
<evidence type="ECO:0000313" key="8">
    <source>
        <dbReference type="Proteomes" id="UP000314982"/>
    </source>
</evidence>
<dbReference type="PANTHER" id="PTHR12011:SF433">
    <property type="entry name" value="ADHESION G PROTEIN-COUPLED RECEPTOR E1-LIKE-RELATED"/>
    <property type="match status" value="1"/>
</dbReference>
<evidence type="ECO:0000259" key="6">
    <source>
        <dbReference type="PROSITE" id="PS50261"/>
    </source>
</evidence>
<dbReference type="Pfam" id="PF00002">
    <property type="entry name" value="7tm_2"/>
    <property type="match status" value="2"/>
</dbReference>
<organism evidence="7 8">
    <name type="scientific">Hucho hucho</name>
    <name type="common">huchen</name>
    <dbReference type="NCBI Taxonomy" id="62062"/>
    <lineage>
        <taxon>Eukaryota</taxon>
        <taxon>Metazoa</taxon>
        <taxon>Chordata</taxon>
        <taxon>Craniata</taxon>
        <taxon>Vertebrata</taxon>
        <taxon>Euteleostomi</taxon>
        <taxon>Actinopterygii</taxon>
        <taxon>Neopterygii</taxon>
        <taxon>Teleostei</taxon>
        <taxon>Protacanthopterygii</taxon>
        <taxon>Salmoniformes</taxon>
        <taxon>Salmonidae</taxon>
        <taxon>Salmoninae</taxon>
        <taxon>Hucho</taxon>
    </lineage>
</organism>
<evidence type="ECO:0000256" key="1">
    <source>
        <dbReference type="ARBA" id="ARBA00004141"/>
    </source>
</evidence>
<evidence type="ECO:0000256" key="4">
    <source>
        <dbReference type="ARBA" id="ARBA00023136"/>
    </source>
</evidence>
<reference evidence="8" key="1">
    <citation type="submission" date="2018-06" db="EMBL/GenBank/DDBJ databases">
        <title>Genome assembly of Danube salmon.</title>
        <authorList>
            <person name="Macqueen D.J."/>
            <person name="Gundappa M.K."/>
        </authorList>
    </citation>
    <scope>NUCLEOTIDE SEQUENCE [LARGE SCALE GENOMIC DNA]</scope>
</reference>
<dbReference type="STRING" id="62062.ENSHHUP00000024640"/>
<keyword evidence="8" id="KW-1185">Reference proteome</keyword>
<dbReference type="GO" id="GO:0007189">
    <property type="term" value="P:adenylate cyclase-activating G protein-coupled receptor signaling pathway"/>
    <property type="evidence" value="ECO:0007669"/>
    <property type="project" value="TreeGrafter"/>
</dbReference>
<evidence type="ECO:0000256" key="5">
    <source>
        <dbReference type="SAM" id="Phobius"/>
    </source>
</evidence>
<feature type="domain" description="G-protein coupled receptors family 2 profile 2" evidence="6">
    <location>
        <begin position="1"/>
        <end position="161"/>
    </location>
</feature>
<keyword evidence="4 5" id="KW-0472">Membrane</keyword>
<reference evidence="7" key="3">
    <citation type="submission" date="2025-09" db="UniProtKB">
        <authorList>
            <consortium name="Ensembl"/>
        </authorList>
    </citation>
    <scope>IDENTIFICATION</scope>
</reference>
<feature type="transmembrane region" description="Helical" evidence="5">
    <location>
        <begin position="138"/>
        <end position="160"/>
    </location>
</feature>
<evidence type="ECO:0000313" key="7">
    <source>
        <dbReference type="Ensembl" id="ENSHHUP00000024640.1"/>
    </source>
</evidence>
<reference evidence="7" key="2">
    <citation type="submission" date="2025-08" db="UniProtKB">
        <authorList>
            <consortium name="Ensembl"/>
        </authorList>
    </citation>
    <scope>IDENTIFICATION</scope>
</reference>
<feature type="transmembrane region" description="Helical" evidence="5">
    <location>
        <begin position="38"/>
        <end position="58"/>
    </location>
</feature>
<dbReference type="PANTHER" id="PTHR12011">
    <property type="entry name" value="ADHESION G-PROTEIN COUPLED RECEPTOR"/>
    <property type="match status" value="1"/>
</dbReference>
<accession>A0A4W5LGN9</accession>
<dbReference type="AlphaFoldDB" id="A0A4W5LGN9"/>
<protein>
    <submittedName>
        <fullName evidence="7">Si:ch211-241f5.3</fullName>
    </submittedName>
</protein>
<evidence type="ECO:0000256" key="3">
    <source>
        <dbReference type="ARBA" id="ARBA00022989"/>
    </source>
</evidence>